<organism evidence="1 2">
    <name type="scientific">Ameiurus melas</name>
    <name type="common">Black bullhead</name>
    <name type="synonym">Silurus melas</name>
    <dbReference type="NCBI Taxonomy" id="219545"/>
    <lineage>
        <taxon>Eukaryota</taxon>
        <taxon>Metazoa</taxon>
        <taxon>Chordata</taxon>
        <taxon>Craniata</taxon>
        <taxon>Vertebrata</taxon>
        <taxon>Euteleostomi</taxon>
        <taxon>Actinopterygii</taxon>
        <taxon>Neopterygii</taxon>
        <taxon>Teleostei</taxon>
        <taxon>Ostariophysi</taxon>
        <taxon>Siluriformes</taxon>
        <taxon>Ictaluridae</taxon>
        <taxon>Ameiurus</taxon>
    </lineage>
</organism>
<accession>A0A7J6BJ61</accession>
<dbReference type="EMBL" id="JAAGNN010000001">
    <property type="protein sequence ID" value="KAF4094279.1"/>
    <property type="molecule type" value="Genomic_DNA"/>
</dbReference>
<keyword evidence="2" id="KW-1185">Reference proteome</keyword>
<sequence length="70" mass="7923">MRMRCSVLKAAGGHQILTGTLNIDPAPHPLLFRDSLFYSLSSVKLVQFMCQLLNVFMLIRIFTHVKKFAG</sequence>
<name>A0A7J6BJ61_AMEME</name>
<feature type="non-terminal residue" evidence="1">
    <location>
        <position position="70"/>
    </location>
</feature>
<dbReference type="AlphaFoldDB" id="A0A7J6BJ61"/>
<proteinExistence type="predicted"/>
<reference evidence="1 2" key="1">
    <citation type="submission" date="2020-02" db="EMBL/GenBank/DDBJ databases">
        <title>A chromosome-scale genome assembly of the black bullhead catfish (Ameiurus melas).</title>
        <authorList>
            <person name="Wen M."/>
            <person name="Zham M."/>
            <person name="Cabau C."/>
            <person name="Klopp C."/>
            <person name="Donnadieu C."/>
            <person name="Roques C."/>
            <person name="Bouchez O."/>
            <person name="Lampietro C."/>
            <person name="Jouanno E."/>
            <person name="Herpin A."/>
            <person name="Louis A."/>
            <person name="Berthelot C."/>
            <person name="Parey E."/>
            <person name="Roest-Crollius H."/>
            <person name="Braasch I."/>
            <person name="Postlethwait J."/>
            <person name="Robinson-Rechavi M."/>
            <person name="Echchiki A."/>
            <person name="Begum T."/>
            <person name="Montfort J."/>
            <person name="Schartl M."/>
            <person name="Bobe J."/>
            <person name="Guiguen Y."/>
        </authorList>
    </citation>
    <scope>NUCLEOTIDE SEQUENCE [LARGE SCALE GENOMIC DNA]</scope>
    <source>
        <strain evidence="1">M_S1</strain>
        <tissue evidence="1">Blood</tissue>
    </source>
</reference>
<protein>
    <submittedName>
        <fullName evidence="1">Uncharacterized protein</fullName>
    </submittedName>
</protein>
<comment type="caution">
    <text evidence="1">The sequence shown here is derived from an EMBL/GenBank/DDBJ whole genome shotgun (WGS) entry which is preliminary data.</text>
</comment>
<evidence type="ECO:0000313" key="2">
    <source>
        <dbReference type="Proteomes" id="UP000593565"/>
    </source>
</evidence>
<gene>
    <name evidence="1" type="ORF">AMELA_G00011680</name>
</gene>
<dbReference type="Proteomes" id="UP000593565">
    <property type="component" value="Unassembled WGS sequence"/>
</dbReference>
<evidence type="ECO:0000313" key="1">
    <source>
        <dbReference type="EMBL" id="KAF4094279.1"/>
    </source>
</evidence>